<organism evidence="1 2">
    <name type="scientific">Sphenostylis stenocarpa</name>
    <dbReference type="NCBI Taxonomy" id="92480"/>
    <lineage>
        <taxon>Eukaryota</taxon>
        <taxon>Viridiplantae</taxon>
        <taxon>Streptophyta</taxon>
        <taxon>Embryophyta</taxon>
        <taxon>Tracheophyta</taxon>
        <taxon>Spermatophyta</taxon>
        <taxon>Magnoliopsida</taxon>
        <taxon>eudicotyledons</taxon>
        <taxon>Gunneridae</taxon>
        <taxon>Pentapetalae</taxon>
        <taxon>rosids</taxon>
        <taxon>fabids</taxon>
        <taxon>Fabales</taxon>
        <taxon>Fabaceae</taxon>
        <taxon>Papilionoideae</taxon>
        <taxon>50 kb inversion clade</taxon>
        <taxon>NPAAA clade</taxon>
        <taxon>indigoferoid/millettioid clade</taxon>
        <taxon>Phaseoleae</taxon>
        <taxon>Sphenostylis</taxon>
    </lineage>
</organism>
<protein>
    <submittedName>
        <fullName evidence="1">Uncharacterized protein</fullName>
    </submittedName>
</protein>
<proteinExistence type="predicted"/>
<reference evidence="1" key="1">
    <citation type="submission" date="2023-10" db="EMBL/GenBank/DDBJ databases">
        <authorList>
            <person name="Domelevo Entfellner J.-B."/>
        </authorList>
    </citation>
    <scope>NUCLEOTIDE SEQUENCE</scope>
</reference>
<dbReference type="Proteomes" id="UP001189624">
    <property type="component" value="Chromosome 4"/>
</dbReference>
<dbReference type="EMBL" id="OY731401">
    <property type="protein sequence ID" value="CAJ1952019.1"/>
    <property type="molecule type" value="Genomic_DNA"/>
</dbReference>
<dbReference type="AlphaFoldDB" id="A0AA86SNT1"/>
<name>A0AA86SNT1_9FABA</name>
<evidence type="ECO:0000313" key="1">
    <source>
        <dbReference type="EMBL" id="CAJ1952019.1"/>
    </source>
</evidence>
<dbReference type="Gramene" id="rna-AYBTSS11_LOCUS15076">
    <property type="protein sequence ID" value="CAJ1952019.1"/>
    <property type="gene ID" value="gene-AYBTSS11_LOCUS15076"/>
</dbReference>
<gene>
    <name evidence="1" type="ORF">AYBTSS11_LOCUS15076</name>
</gene>
<sequence length="73" mass="8807">MNEVYKPAVTGVRCAKKETEKQHDDQVQVLDRAWVEEHHLESTTVTILLARTKNVLWEWEKQIFLWEWEKQIS</sequence>
<keyword evidence="2" id="KW-1185">Reference proteome</keyword>
<accession>A0AA86SNT1</accession>
<evidence type="ECO:0000313" key="2">
    <source>
        <dbReference type="Proteomes" id="UP001189624"/>
    </source>
</evidence>